<evidence type="ECO:0000256" key="7">
    <source>
        <dbReference type="ARBA" id="ARBA00023136"/>
    </source>
</evidence>
<evidence type="ECO:0000256" key="4">
    <source>
        <dbReference type="ARBA" id="ARBA00022475"/>
    </source>
</evidence>
<evidence type="ECO:0000256" key="5">
    <source>
        <dbReference type="ARBA" id="ARBA00022692"/>
    </source>
</evidence>
<feature type="transmembrane region" description="Helical" evidence="8">
    <location>
        <begin position="349"/>
        <end position="375"/>
    </location>
</feature>
<feature type="transmembrane region" description="Helical" evidence="8">
    <location>
        <begin position="312"/>
        <end position="337"/>
    </location>
</feature>
<feature type="transmembrane region" description="Helical" evidence="8">
    <location>
        <begin position="96"/>
        <end position="117"/>
    </location>
</feature>
<evidence type="ECO:0000313" key="11">
    <source>
        <dbReference type="Proteomes" id="UP000610960"/>
    </source>
</evidence>
<evidence type="ECO:0000256" key="3">
    <source>
        <dbReference type="ARBA" id="ARBA00022448"/>
    </source>
</evidence>
<reference evidence="10" key="1">
    <citation type="journal article" date="2014" name="Int. J. Syst. Evol. Microbiol.">
        <title>Complete genome sequence of Corynebacterium casei LMG S-19264T (=DSM 44701T), isolated from a smear-ripened cheese.</title>
        <authorList>
            <consortium name="US DOE Joint Genome Institute (JGI-PGF)"/>
            <person name="Walter F."/>
            <person name="Albersmeier A."/>
            <person name="Kalinowski J."/>
            <person name="Ruckert C."/>
        </authorList>
    </citation>
    <scope>NUCLEOTIDE SEQUENCE</scope>
    <source>
        <strain evidence="10">JCM 10088</strain>
    </source>
</reference>
<keyword evidence="7 8" id="KW-0472">Membrane</keyword>
<accession>A0A830GZE8</accession>
<comment type="caution">
    <text evidence="10">The sequence shown here is derived from an EMBL/GenBank/DDBJ whole genome shotgun (WGS) entry which is preliminary data.</text>
</comment>
<feature type="transmembrane region" description="Helical" evidence="8">
    <location>
        <begin position="176"/>
        <end position="199"/>
    </location>
</feature>
<dbReference type="RefSeq" id="WP_188597028.1">
    <property type="nucleotide sequence ID" value="NZ_BMNL01000004.1"/>
</dbReference>
<gene>
    <name evidence="10" type="ORF">GCM10007981_17550</name>
</gene>
<dbReference type="GO" id="GO:0015105">
    <property type="term" value="F:arsenite transmembrane transporter activity"/>
    <property type="evidence" value="ECO:0007669"/>
    <property type="project" value="InterPro"/>
</dbReference>
<protein>
    <submittedName>
        <fullName evidence="10">Anion transporter</fullName>
    </submittedName>
</protein>
<feature type="transmembrane region" description="Helical" evidence="8">
    <location>
        <begin position="395"/>
        <end position="413"/>
    </location>
</feature>
<dbReference type="Proteomes" id="UP000610960">
    <property type="component" value="Unassembled WGS sequence"/>
</dbReference>
<evidence type="ECO:0000256" key="8">
    <source>
        <dbReference type="SAM" id="Phobius"/>
    </source>
</evidence>
<dbReference type="PANTHER" id="PTHR43302:SF5">
    <property type="entry name" value="TRANSPORTER ARSB-RELATED"/>
    <property type="match status" value="1"/>
</dbReference>
<keyword evidence="4" id="KW-1003">Cell membrane</keyword>
<proteinExistence type="inferred from homology"/>
<evidence type="ECO:0000259" key="9">
    <source>
        <dbReference type="Pfam" id="PF03600"/>
    </source>
</evidence>
<evidence type="ECO:0000313" key="10">
    <source>
        <dbReference type="EMBL" id="GGP22248.1"/>
    </source>
</evidence>
<evidence type="ECO:0000256" key="1">
    <source>
        <dbReference type="ARBA" id="ARBA00004651"/>
    </source>
</evidence>
<comment type="similarity">
    <text evidence="2">Belongs to the CitM (TC 2.A.11) transporter family.</text>
</comment>
<feature type="transmembrane region" description="Helical" evidence="8">
    <location>
        <begin position="59"/>
        <end position="84"/>
    </location>
</feature>
<keyword evidence="5 8" id="KW-0812">Transmembrane</keyword>
<dbReference type="Pfam" id="PF03600">
    <property type="entry name" value="CitMHS"/>
    <property type="match status" value="1"/>
</dbReference>
<keyword evidence="11" id="KW-1185">Reference proteome</keyword>
<organism evidence="10 11">
    <name type="scientific">Thermocladium modestius</name>
    <dbReference type="NCBI Taxonomy" id="62609"/>
    <lineage>
        <taxon>Archaea</taxon>
        <taxon>Thermoproteota</taxon>
        <taxon>Thermoprotei</taxon>
        <taxon>Thermoproteales</taxon>
        <taxon>Thermoproteaceae</taxon>
        <taxon>Thermocladium</taxon>
    </lineage>
</organism>
<keyword evidence="3" id="KW-0813">Transport</keyword>
<keyword evidence="6 8" id="KW-1133">Transmembrane helix</keyword>
<feature type="transmembrane region" description="Helical" evidence="8">
    <location>
        <begin position="220"/>
        <end position="237"/>
    </location>
</feature>
<reference evidence="10" key="2">
    <citation type="submission" date="2020-09" db="EMBL/GenBank/DDBJ databases">
        <authorList>
            <person name="Sun Q."/>
            <person name="Ohkuma M."/>
        </authorList>
    </citation>
    <scope>NUCLEOTIDE SEQUENCE</scope>
    <source>
        <strain evidence="10">JCM 10088</strain>
    </source>
</reference>
<sequence>MIEFLVDLLVLLITYGLIAMRGTRFGVPPWTAMMLGASLTILTGIVPPSAAFSSINLNVLLFLISLFTIASALEVSGFFSYVAYRLLRSGGGMSGLITRIFLSSAFLSMVLSNDGIAGSMAPVLASMRSQANVDSKPLLYALAFGVTIGSVAMPIGNPQNLLIALDAGVAKPFLAFIVYLLPPTLINMALTPYVLVRMFGANHREPQVVAYDPPSYDKRLAHLALIMLAALIVIYMASDLVQFPSYVTPVTASIGAASLLYVYSPRRRDVAMNLDWTTILFFIGLFIVSEGALRSGVLHVMARYLPSPTNLIGIFVAGILISQVISNVPMVAIYVPLMQGLGLGSTNVIDWMALAASSTIAGNLTIMGAASNVIASEAFERRGGEGFGFLEFIKYGAPLTAINVAVYYAWLTFMPRIII</sequence>
<dbReference type="InterPro" id="IPR004680">
    <property type="entry name" value="Cit_transptr-like_dom"/>
</dbReference>
<comment type="subcellular location">
    <subcellularLocation>
        <location evidence="1">Cell membrane</location>
        <topology evidence="1">Multi-pass membrane protein</topology>
    </subcellularLocation>
</comment>
<dbReference type="GO" id="GO:0005886">
    <property type="term" value="C:plasma membrane"/>
    <property type="evidence" value="ECO:0007669"/>
    <property type="project" value="UniProtKB-SubCell"/>
</dbReference>
<feature type="domain" description="Citrate transporter-like" evidence="9">
    <location>
        <begin position="17"/>
        <end position="355"/>
    </location>
</feature>
<name>A0A830GZE8_9CREN</name>
<feature type="transmembrane region" description="Helical" evidence="8">
    <location>
        <begin position="274"/>
        <end position="292"/>
    </location>
</feature>
<feature type="transmembrane region" description="Helical" evidence="8">
    <location>
        <begin position="243"/>
        <end position="262"/>
    </location>
</feature>
<evidence type="ECO:0000256" key="2">
    <source>
        <dbReference type="ARBA" id="ARBA00009843"/>
    </source>
</evidence>
<dbReference type="OrthoDB" id="86089at2157"/>
<feature type="transmembrane region" description="Helical" evidence="8">
    <location>
        <begin position="138"/>
        <end position="156"/>
    </location>
</feature>
<evidence type="ECO:0000256" key="6">
    <source>
        <dbReference type="ARBA" id="ARBA00022989"/>
    </source>
</evidence>
<feature type="transmembrane region" description="Helical" evidence="8">
    <location>
        <begin position="29"/>
        <end position="47"/>
    </location>
</feature>
<dbReference type="EMBL" id="BMNL01000004">
    <property type="protein sequence ID" value="GGP22248.1"/>
    <property type="molecule type" value="Genomic_DNA"/>
</dbReference>
<dbReference type="AlphaFoldDB" id="A0A830GZE8"/>
<dbReference type="PANTHER" id="PTHR43302">
    <property type="entry name" value="TRANSPORTER ARSB-RELATED"/>
    <property type="match status" value="1"/>
</dbReference>
<dbReference type="InterPro" id="IPR000802">
    <property type="entry name" value="Arsenical_pump_ArsB"/>
</dbReference>
<dbReference type="PRINTS" id="PR00758">
    <property type="entry name" value="ARSENICPUMP"/>
</dbReference>